<dbReference type="AlphaFoldDB" id="A0A9P4NFI2"/>
<organism evidence="1 2">
    <name type="scientific">Tothia fuscella</name>
    <dbReference type="NCBI Taxonomy" id="1048955"/>
    <lineage>
        <taxon>Eukaryota</taxon>
        <taxon>Fungi</taxon>
        <taxon>Dikarya</taxon>
        <taxon>Ascomycota</taxon>
        <taxon>Pezizomycotina</taxon>
        <taxon>Dothideomycetes</taxon>
        <taxon>Pleosporomycetidae</taxon>
        <taxon>Venturiales</taxon>
        <taxon>Cylindrosympodiaceae</taxon>
        <taxon>Tothia</taxon>
    </lineage>
</organism>
<dbReference type="SUPFAM" id="SSF53335">
    <property type="entry name" value="S-adenosyl-L-methionine-dependent methyltransferases"/>
    <property type="match status" value="1"/>
</dbReference>
<dbReference type="Gene3D" id="3.40.50.150">
    <property type="entry name" value="Vaccinia Virus protein VP39"/>
    <property type="match status" value="1"/>
</dbReference>
<reference evidence="1" key="1">
    <citation type="journal article" date="2020" name="Stud. Mycol.">
        <title>101 Dothideomycetes genomes: a test case for predicting lifestyles and emergence of pathogens.</title>
        <authorList>
            <person name="Haridas S."/>
            <person name="Albert R."/>
            <person name="Binder M."/>
            <person name="Bloem J."/>
            <person name="Labutti K."/>
            <person name="Salamov A."/>
            <person name="Andreopoulos B."/>
            <person name="Baker S."/>
            <person name="Barry K."/>
            <person name="Bills G."/>
            <person name="Bluhm B."/>
            <person name="Cannon C."/>
            <person name="Castanera R."/>
            <person name="Culley D."/>
            <person name="Daum C."/>
            <person name="Ezra D."/>
            <person name="Gonzalez J."/>
            <person name="Henrissat B."/>
            <person name="Kuo A."/>
            <person name="Liang C."/>
            <person name="Lipzen A."/>
            <person name="Lutzoni F."/>
            <person name="Magnuson J."/>
            <person name="Mondo S."/>
            <person name="Nolan M."/>
            <person name="Ohm R."/>
            <person name="Pangilinan J."/>
            <person name="Park H.-J."/>
            <person name="Ramirez L."/>
            <person name="Alfaro M."/>
            <person name="Sun H."/>
            <person name="Tritt A."/>
            <person name="Yoshinaga Y."/>
            <person name="Zwiers L.-H."/>
            <person name="Turgeon B."/>
            <person name="Goodwin S."/>
            <person name="Spatafora J."/>
            <person name="Crous P."/>
            <person name="Grigoriev I."/>
        </authorList>
    </citation>
    <scope>NUCLEOTIDE SEQUENCE</scope>
    <source>
        <strain evidence="1">CBS 130266</strain>
    </source>
</reference>
<gene>
    <name evidence="1" type="ORF">EJ08DRAFT_673477</name>
</gene>
<dbReference type="GO" id="GO:0032259">
    <property type="term" value="P:methylation"/>
    <property type="evidence" value="ECO:0007669"/>
    <property type="project" value="UniProtKB-KW"/>
</dbReference>
<dbReference type="Proteomes" id="UP000800235">
    <property type="component" value="Unassembled WGS sequence"/>
</dbReference>
<name>A0A9P4NFI2_9PEZI</name>
<keyword evidence="2" id="KW-1185">Reference proteome</keyword>
<accession>A0A9P4NFI2</accession>
<keyword evidence="1" id="KW-0489">Methyltransferase</keyword>
<proteinExistence type="predicted"/>
<dbReference type="OrthoDB" id="416496at2759"/>
<evidence type="ECO:0000313" key="1">
    <source>
        <dbReference type="EMBL" id="KAF2418497.1"/>
    </source>
</evidence>
<dbReference type="PANTHER" id="PTHR42912">
    <property type="entry name" value="METHYLTRANSFERASE"/>
    <property type="match status" value="1"/>
</dbReference>
<dbReference type="EMBL" id="MU007127">
    <property type="protein sequence ID" value="KAF2418497.1"/>
    <property type="molecule type" value="Genomic_DNA"/>
</dbReference>
<keyword evidence="1" id="KW-0808">Transferase</keyword>
<dbReference type="Pfam" id="PF13489">
    <property type="entry name" value="Methyltransf_23"/>
    <property type="match status" value="1"/>
</dbReference>
<dbReference type="PANTHER" id="PTHR42912:SF83">
    <property type="entry name" value="METHYLTRANSFERASE TYPE 11 DOMAIN-CONTAINING PROTEIN"/>
    <property type="match status" value="1"/>
</dbReference>
<comment type="caution">
    <text evidence="1">The sequence shown here is derived from an EMBL/GenBank/DDBJ whole genome shotgun (WGS) entry which is preliminary data.</text>
</comment>
<evidence type="ECO:0000313" key="2">
    <source>
        <dbReference type="Proteomes" id="UP000800235"/>
    </source>
</evidence>
<dbReference type="CDD" id="cd02440">
    <property type="entry name" value="AdoMet_MTases"/>
    <property type="match status" value="1"/>
</dbReference>
<dbReference type="GO" id="GO:0008168">
    <property type="term" value="F:methyltransferase activity"/>
    <property type="evidence" value="ECO:0007669"/>
    <property type="project" value="UniProtKB-KW"/>
</dbReference>
<dbReference type="InterPro" id="IPR050508">
    <property type="entry name" value="Methyltransf_Superfamily"/>
</dbReference>
<dbReference type="InterPro" id="IPR029063">
    <property type="entry name" value="SAM-dependent_MTases_sf"/>
</dbReference>
<protein>
    <submittedName>
        <fullName evidence="1">S-adenosyl-L-methionine-dependent methyltransferase</fullName>
    </submittedName>
</protein>
<sequence length="285" mass="33619">MLAGTIWFTYTSFYFASAYNQLTRLPPDDFDEKSLDIAQIYDNTAQGFDDETDTIEYWWGIRKLRQKLVMQAKGHVLESAAGTGRNINYYDRSKIKTLLMADMSKGMLDICREKWAETHEKEIKAGRVRFWVGDLERPDVEEHIYPEISGKKLDDRFDTIVQSMGLCSTKDPEGLLRNLGKLVKDDGRILLLEHGKSHYDWLNRLLDQSALQHANRHGCWWNRDIGDIVQRSGLEIVKLKRHDLGTTWWVELKKKDEVKKPLTMAELRLRRKEQQMNKQWWEIWK</sequence>